<gene>
    <name evidence="2" type="ORF">HA46_12430</name>
</gene>
<evidence type="ECO:0000256" key="1">
    <source>
        <dbReference type="SAM" id="Phobius"/>
    </source>
</evidence>
<keyword evidence="1" id="KW-0472">Membrane</keyword>
<keyword evidence="3" id="KW-1185">Reference proteome</keyword>
<sequence>MQISKTILLEQIYRLILLFMYTVILQGSFMQSEHETANAFRIETPEGFVIVDSGVKMKPGDEVAFQYDGYPMVGKLFASGLITQDGETIDGEGLEGIIVLGKVTATIVDDNDEYRPTI</sequence>
<protein>
    <submittedName>
        <fullName evidence="2">Uncharacterized protein</fullName>
    </submittedName>
</protein>
<feature type="transmembrane region" description="Helical" evidence="1">
    <location>
        <begin position="12"/>
        <end position="30"/>
    </location>
</feature>
<keyword evidence="1" id="KW-1133">Transmembrane helix</keyword>
<proteinExistence type="predicted"/>
<name>A0ABX3URB1_9GAMM</name>
<accession>A0ABX3URB1</accession>
<comment type="caution">
    <text evidence="2">The sequence shown here is derived from an EMBL/GenBank/DDBJ whole genome shotgun (WGS) entry which is preliminary data.</text>
</comment>
<keyword evidence="1" id="KW-0812">Transmembrane</keyword>
<dbReference type="EMBL" id="MLJJ01000021">
    <property type="protein sequence ID" value="ORM98482.1"/>
    <property type="molecule type" value="Genomic_DNA"/>
</dbReference>
<organism evidence="2 3">
    <name type="scientific">Pantoea septica</name>
    <dbReference type="NCBI Taxonomy" id="472695"/>
    <lineage>
        <taxon>Bacteria</taxon>
        <taxon>Pseudomonadati</taxon>
        <taxon>Pseudomonadota</taxon>
        <taxon>Gammaproteobacteria</taxon>
        <taxon>Enterobacterales</taxon>
        <taxon>Erwiniaceae</taxon>
        <taxon>Pantoea</taxon>
    </lineage>
</organism>
<evidence type="ECO:0000313" key="2">
    <source>
        <dbReference type="EMBL" id="ORM98482.1"/>
    </source>
</evidence>
<dbReference type="Proteomes" id="UP000193785">
    <property type="component" value="Unassembled WGS sequence"/>
</dbReference>
<evidence type="ECO:0000313" key="3">
    <source>
        <dbReference type="Proteomes" id="UP000193785"/>
    </source>
</evidence>
<reference evidence="2 3" key="1">
    <citation type="journal article" date="2017" name="Antonie Van Leeuwenhoek">
        <title>Phylogenomic resolution of the bacterial genus Pantoea and its relationship with Erwinia and Tatumella.</title>
        <authorList>
            <person name="Palmer M."/>
            <person name="Steenkamp E.T."/>
            <person name="Coetzee M.P."/>
            <person name="Chan W.Y."/>
            <person name="van Zyl E."/>
            <person name="De Maayer P."/>
            <person name="Coutinho T.A."/>
            <person name="Blom J."/>
            <person name="Smits T.H."/>
            <person name="Duffy B."/>
            <person name="Venter S.N."/>
        </authorList>
    </citation>
    <scope>NUCLEOTIDE SEQUENCE [LARGE SCALE GENOMIC DNA]</scope>
    <source>
        <strain evidence="2 3">LMG 5345</strain>
    </source>
</reference>